<dbReference type="NCBIfam" id="NF038126">
    <property type="entry name" value="PEP_CTERM_FxDxF"/>
    <property type="match status" value="1"/>
</dbReference>
<feature type="chain" id="PRO_5046078680" description="Ice-binding protein C-terminal domain-containing protein" evidence="2">
    <location>
        <begin position="22"/>
        <end position="152"/>
    </location>
</feature>
<evidence type="ECO:0000313" key="5">
    <source>
        <dbReference type="Proteomes" id="UP001180825"/>
    </source>
</evidence>
<gene>
    <name evidence="4" type="ORF">J2X21_003239</name>
</gene>
<feature type="signal peptide" evidence="2">
    <location>
        <begin position="1"/>
        <end position="21"/>
    </location>
</feature>
<name>A0ABU2AA51_9BURK</name>
<reference evidence="4 5" key="1">
    <citation type="submission" date="2023-07" db="EMBL/GenBank/DDBJ databases">
        <title>Sorghum-associated microbial communities from plants grown in Nebraska, USA.</title>
        <authorList>
            <person name="Schachtman D."/>
        </authorList>
    </citation>
    <scope>NUCLEOTIDE SEQUENCE [LARGE SCALE GENOMIC DNA]</scope>
    <source>
        <strain evidence="4 5">BE316</strain>
    </source>
</reference>
<protein>
    <recommendedName>
        <fullName evidence="3">Ice-binding protein C-terminal domain-containing protein</fullName>
    </recommendedName>
</protein>
<dbReference type="NCBIfam" id="TIGR02595">
    <property type="entry name" value="PEP_CTERM"/>
    <property type="match status" value="1"/>
</dbReference>
<dbReference type="Proteomes" id="UP001180825">
    <property type="component" value="Unassembled WGS sequence"/>
</dbReference>
<feature type="transmembrane region" description="Helical" evidence="1">
    <location>
        <begin position="130"/>
        <end position="146"/>
    </location>
</feature>
<evidence type="ECO:0000256" key="2">
    <source>
        <dbReference type="SAM" id="SignalP"/>
    </source>
</evidence>
<dbReference type="SUPFAM" id="SSF89260">
    <property type="entry name" value="Collagen-binding domain"/>
    <property type="match status" value="1"/>
</dbReference>
<organism evidence="4 5">
    <name type="scientific">Roseateles asaccharophilus</name>
    <dbReference type="NCBI Taxonomy" id="582607"/>
    <lineage>
        <taxon>Bacteria</taxon>
        <taxon>Pseudomonadati</taxon>
        <taxon>Pseudomonadota</taxon>
        <taxon>Betaproteobacteria</taxon>
        <taxon>Burkholderiales</taxon>
        <taxon>Sphaerotilaceae</taxon>
        <taxon>Roseateles</taxon>
    </lineage>
</organism>
<accession>A0ABU2AA51</accession>
<evidence type="ECO:0000256" key="1">
    <source>
        <dbReference type="SAM" id="Phobius"/>
    </source>
</evidence>
<keyword evidence="1" id="KW-1133">Transmembrane helix</keyword>
<dbReference type="EMBL" id="JAVDXV010000006">
    <property type="protein sequence ID" value="MDR7334087.1"/>
    <property type="molecule type" value="Genomic_DNA"/>
</dbReference>
<sequence length="152" mass="15715">MKLKTIAAASVVALSGLSAQAGTWSWGGHDPLEHATLFSVPSGTVGDFFTFSLDTASNVTSSVDSFGVLAGTYSLFKADNTYIGSWSQNAADVTVSLGAGSYYYFVSGFAPSTAAYSIASAVTAVPEPETYALLAAGLGIVGFVASRRRRDF</sequence>
<keyword evidence="1" id="KW-0812">Transmembrane</keyword>
<comment type="caution">
    <text evidence="4">The sequence shown here is derived from an EMBL/GenBank/DDBJ whole genome shotgun (WGS) entry which is preliminary data.</text>
</comment>
<dbReference type="Gene3D" id="2.60.120.380">
    <property type="match status" value="1"/>
</dbReference>
<dbReference type="InterPro" id="IPR013424">
    <property type="entry name" value="Ice-binding_C"/>
</dbReference>
<keyword evidence="1" id="KW-0472">Membrane</keyword>
<dbReference type="Pfam" id="PF07589">
    <property type="entry name" value="PEP-CTERM"/>
    <property type="match status" value="1"/>
</dbReference>
<keyword evidence="2" id="KW-0732">Signal</keyword>
<keyword evidence="5" id="KW-1185">Reference proteome</keyword>
<evidence type="ECO:0000313" key="4">
    <source>
        <dbReference type="EMBL" id="MDR7334087.1"/>
    </source>
</evidence>
<evidence type="ECO:0000259" key="3">
    <source>
        <dbReference type="Pfam" id="PF07589"/>
    </source>
</evidence>
<proteinExistence type="predicted"/>
<dbReference type="RefSeq" id="WP_310330294.1">
    <property type="nucleotide sequence ID" value="NZ_JAVDXV010000006.1"/>
</dbReference>
<feature type="domain" description="Ice-binding protein C-terminal" evidence="3">
    <location>
        <begin position="124"/>
        <end position="149"/>
    </location>
</feature>